<evidence type="ECO:0000259" key="5">
    <source>
        <dbReference type="PROSITE" id="PS51379"/>
    </source>
</evidence>
<keyword evidence="1" id="KW-0004">4Fe-4S</keyword>
<name>A0A839T2W9_AZOMA</name>
<keyword evidence="7" id="KW-1185">Reference proteome</keyword>
<comment type="caution">
    <text evidence="6">The sequence shown here is derived from an EMBL/GenBank/DDBJ whole genome shotgun (WGS) entry which is preliminary data.</text>
</comment>
<dbReference type="GO" id="GO:0046872">
    <property type="term" value="F:metal ion binding"/>
    <property type="evidence" value="ECO:0007669"/>
    <property type="project" value="UniProtKB-KW"/>
</dbReference>
<dbReference type="GO" id="GO:0051539">
    <property type="term" value="F:4 iron, 4 sulfur cluster binding"/>
    <property type="evidence" value="ECO:0007669"/>
    <property type="project" value="UniProtKB-KW"/>
</dbReference>
<feature type="domain" description="4Fe-4S ferredoxin-type" evidence="5">
    <location>
        <begin position="1"/>
        <end position="30"/>
    </location>
</feature>
<gene>
    <name evidence="6" type="ORF">FHR87_001102</name>
</gene>
<dbReference type="Pfam" id="PF00037">
    <property type="entry name" value="Fer4"/>
    <property type="match status" value="1"/>
</dbReference>
<dbReference type="PROSITE" id="PS51379">
    <property type="entry name" value="4FE4S_FER_2"/>
    <property type="match status" value="2"/>
</dbReference>
<keyword evidence="3" id="KW-0408">Iron</keyword>
<proteinExistence type="predicted"/>
<evidence type="ECO:0000313" key="6">
    <source>
        <dbReference type="EMBL" id="MBB3102714.1"/>
    </source>
</evidence>
<sequence>MIEVILSDRCNACGLCVKACPMNVLDQVFNGTPEIARREDCQSCFMCELYCKEDAIYVAPDCDRRVAVDERQLRASGLLGQFRRDSGWDEWADTHENKHHLMEQVFARAAVAQAAFKHAVDEGKT</sequence>
<dbReference type="PROSITE" id="PS00198">
    <property type="entry name" value="4FE4S_FER_1"/>
    <property type="match status" value="1"/>
</dbReference>
<dbReference type="PANTHER" id="PTHR43687">
    <property type="entry name" value="ADENYLYLSULFATE REDUCTASE, BETA SUBUNIT"/>
    <property type="match status" value="1"/>
</dbReference>
<dbReference type="PANTHER" id="PTHR43687:SF4">
    <property type="entry name" value="BLR5484 PROTEIN"/>
    <property type="match status" value="1"/>
</dbReference>
<dbReference type="Proteomes" id="UP000549250">
    <property type="component" value="Unassembled WGS sequence"/>
</dbReference>
<dbReference type="AlphaFoldDB" id="A0A839T2W9"/>
<dbReference type="RefSeq" id="WP_183165702.1">
    <property type="nucleotide sequence ID" value="NZ_JACHXI010000004.1"/>
</dbReference>
<organism evidence="6 7">
    <name type="scientific">Azomonas macrocytogenes</name>
    <name type="common">Azotobacter macrocytogenes</name>
    <dbReference type="NCBI Taxonomy" id="69962"/>
    <lineage>
        <taxon>Bacteria</taxon>
        <taxon>Pseudomonadati</taxon>
        <taxon>Pseudomonadota</taxon>
        <taxon>Gammaproteobacteria</taxon>
        <taxon>Pseudomonadales</taxon>
        <taxon>Pseudomonadaceae</taxon>
        <taxon>Azomonas</taxon>
    </lineage>
</organism>
<evidence type="ECO:0000256" key="4">
    <source>
        <dbReference type="ARBA" id="ARBA00023014"/>
    </source>
</evidence>
<evidence type="ECO:0000256" key="1">
    <source>
        <dbReference type="ARBA" id="ARBA00022485"/>
    </source>
</evidence>
<feature type="domain" description="4Fe-4S ferredoxin-type" evidence="5">
    <location>
        <begin position="31"/>
        <end position="61"/>
    </location>
</feature>
<accession>A0A839T2W9</accession>
<dbReference type="InterPro" id="IPR050572">
    <property type="entry name" value="Fe-S_Ferredoxin"/>
</dbReference>
<dbReference type="SUPFAM" id="SSF54862">
    <property type="entry name" value="4Fe-4S ferredoxins"/>
    <property type="match status" value="1"/>
</dbReference>
<protein>
    <submittedName>
        <fullName evidence="6">NAD-dependent dihydropyrimidine dehydrogenase PreA subunit</fullName>
    </submittedName>
</protein>
<evidence type="ECO:0000256" key="3">
    <source>
        <dbReference type="ARBA" id="ARBA00023004"/>
    </source>
</evidence>
<dbReference type="InterPro" id="IPR017900">
    <property type="entry name" value="4Fe4S_Fe_S_CS"/>
</dbReference>
<dbReference type="Gene3D" id="3.30.70.20">
    <property type="match status" value="1"/>
</dbReference>
<keyword evidence="2" id="KW-0479">Metal-binding</keyword>
<evidence type="ECO:0000256" key="2">
    <source>
        <dbReference type="ARBA" id="ARBA00022723"/>
    </source>
</evidence>
<dbReference type="InterPro" id="IPR017896">
    <property type="entry name" value="4Fe4S_Fe-S-bd"/>
</dbReference>
<keyword evidence="4" id="KW-0411">Iron-sulfur</keyword>
<dbReference type="EMBL" id="JACHXI010000004">
    <property type="protein sequence ID" value="MBB3102714.1"/>
    <property type="molecule type" value="Genomic_DNA"/>
</dbReference>
<reference evidence="6 7" key="1">
    <citation type="submission" date="2020-08" db="EMBL/GenBank/DDBJ databases">
        <title>Genomic Encyclopedia of Type Strains, Phase III (KMG-III): the genomes of soil and plant-associated and newly described type strains.</title>
        <authorList>
            <person name="Whitman W."/>
        </authorList>
    </citation>
    <scope>NUCLEOTIDE SEQUENCE [LARGE SCALE GENOMIC DNA]</scope>
    <source>
        <strain evidence="6 7">CECT 4462</strain>
    </source>
</reference>
<evidence type="ECO:0000313" key="7">
    <source>
        <dbReference type="Proteomes" id="UP000549250"/>
    </source>
</evidence>